<accession>A0A839ZUY0</accession>
<dbReference type="EMBL" id="JACIDK010000001">
    <property type="protein sequence ID" value="MBB3890265.1"/>
    <property type="molecule type" value="Genomic_DNA"/>
</dbReference>
<dbReference type="InterPro" id="IPR038735">
    <property type="entry name" value="MSMEG_1276-like_NTP-PPase_dom"/>
</dbReference>
<gene>
    <name evidence="1" type="ORF">GGQ61_000962</name>
</gene>
<keyword evidence="2" id="KW-1185">Reference proteome</keyword>
<dbReference type="Proteomes" id="UP000530564">
    <property type="component" value="Unassembled WGS sequence"/>
</dbReference>
<dbReference type="AlphaFoldDB" id="A0A839ZUY0"/>
<dbReference type="RefSeq" id="WP_183770174.1">
    <property type="nucleotide sequence ID" value="NZ_JACIDK010000001.1"/>
</dbReference>
<evidence type="ECO:0000313" key="2">
    <source>
        <dbReference type="Proteomes" id="UP000530564"/>
    </source>
</evidence>
<dbReference type="SUPFAM" id="SSF101386">
    <property type="entry name" value="all-alpha NTP pyrophosphatases"/>
    <property type="match status" value="1"/>
</dbReference>
<protein>
    <submittedName>
        <fullName evidence="1">Putative house-cleaning noncanonical NTP pyrophosphatase (MazG superfamily)</fullName>
    </submittedName>
</protein>
<evidence type="ECO:0000313" key="1">
    <source>
        <dbReference type="EMBL" id="MBB3890265.1"/>
    </source>
</evidence>
<sequence length="128" mass="14181">MRFRVQKLIRDRLPEIMRAQGLAVFDHRLEDTEFVAALGEKLVEEAHEARLAGPGEVAGELADVLEVVHALALVHGLSFQDVEAARLAKRAERGGFDARVYNAAVEAADGLPAAEYYLARPEQYPRED</sequence>
<reference evidence="1 2" key="1">
    <citation type="submission" date="2020-08" db="EMBL/GenBank/DDBJ databases">
        <title>Genomic Encyclopedia of Type Strains, Phase IV (KMG-IV): sequencing the most valuable type-strain genomes for metagenomic binning, comparative biology and taxonomic classification.</title>
        <authorList>
            <person name="Goeker M."/>
        </authorList>
    </citation>
    <scope>NUCLEOTIDE SEQUENCE [LARGE SCALE GENOMIC DNA]</scope>
    <source>
        <strain evidence="1 2">DSM 21793</strain>
    </source>
</reference>
<comment type="caution">
    <text evidence="1">The sequence shown here is derived from an EMBL/GenBank/DDBJ whole genome shotgun (WGS) entry which is preliminary data.</text>
</comment>
<organism evidence="1 2">
    <name type="scientific">Phenylobacterium haematophilum</name>
    <dbReference type="NCBI Taxonomy" id="98513"/>
    <lineage>
        <taxon>Bacteria</taxon>
        <taxon>Pseudomonadati</taxon>
        <taxon>Pseudomonadota</taxon>
        <taxon>Alphaproteobacteria</taxon>
        <taxon>Caulobacterales</taxon>
        <taxon>Caulobacteraceae</taxon>
        <taxon>Phenylobacterium</taxon>
    </lineage>
</organism>
<name>A0A839ZUY0_9CAUL</name>
<dbReference type="CDD" id="cd11532">
    <property type="entry name" value="NTP-PPase_COG4997"/>
    <property type="match status" value="1"/>
</dbReference>
<proteinExistence type="predicted"/>